<evidence type="ECO:0000313" key="1">
    <source>
        <dbReference type="EMBL" id="GAG01021.1"/>
    </source>
</evidence>
<sequence length="134" mass="15108">MVRGYCNWTFGWKEGERIAIFNERWRRLVAIHTEVAESLLAPLDNVRLAQRDTETLLRLATEMGTWCQAIGSNIDDANGNHLRSYATVIRNLVLKAARLCREYGVIAVIPTDHGGVAASKSEFAYDARRKMITA</sequence>
<name>X0VKF2_9ZZZZ</name>
<accession>X0VKF2</accession>
<reference evidence="1" key="1">
    <citation type="journal article" date="2014" name="Front. Microbiol.">
        <title>High frequency of phylogenetically diverse reductive dehalogenase-homologous genes in deep subseafloor sedimentary metagenomes.</title>
        <authorList>
            <person name="Kawai M."/>
            <person name="Futagami T."/>
            <person name="Toyoda A."/>
            <person name="Takaki Y."/>
            <person name="Nishi S."/>
            <person name="Hori S."/>
            <person name="Arai W."/>
            <person name="Tsubouchi T."/>
            <person name="Morono Y."/>
            <person name="Uchiyama I."/>
            <person name="Ito T."/>
            <person name="Fujiyama A."/>
            <person name="Inagaki F."/>
            <person name="Takami H."/>
        </authorList>
    </citation>
    <scope>NUCLEOTIDE SEQUENCE</scope>
    <source>
        <strain evidence="1">Expedition CK06-06</strain>
    </source>
</reference>
<feature type="non-terminal residue" evidence="1">
    <location>
        <position position="134"/>
    </location>
</feature>
<organism evidence="1">
    <name type="scientific">marine sediment metagenome</name>
    <dbReference type="NCBI Taxonomy" id="412755"/>
    <lineage>
        <taxon>unclassified sequences</taxon>
        <taxon>metagenomes</taxon>
        <taxon>ecological metagenomes</taxon>
    </lineage>
</organism>
<gene>
    <name evidence="1" type="ORF">S01H1_45541</name>
</gene>
<proteinExistence type="predicted"/>
<dbReference type="AlphaFoldDB" id="X0VKF2"/>
<protein>
    <submittedName>
        <fullName evidence="1">Uncharacterized protein</fullName>
    </submittedName>
</protein>
<comment type="caution">
    <text evidence="1">The sequence shown here is derived from an EMBL/GenBank/DDBJ whole genome shotgun (WGS) entry which is preliminary data.</text>
</comment>
<dbReference type="EMBL" id="BARS01029106">
    <property type="protein sequence ID" value="GAG01021.1"/>
    <property type="molecule type" value="Genomic_DNA"/>
</dbReference>